<dbReference type="GO" id="GO:0031145">
    <property type="term" value="P:anaphase-promoting complex-dependent catabolic process"/>
    <property type="evidence" value="ECO:0007669"/>
    <property type="project" value="TreeGrafter"/>
</dbReference>
<dbReference type="STRING" id="655827.E9EFV5"/>
<dbReference type="InterPro" id="IPR036322">
    <property type="entry name" value="WD40_repeat_dom_sf"/>
</dbReference>
<dbReference type="Gene3D" id="2.130.10.10">
    <property type="entry name" value="YVTN repeat-like/Quinoprotein amine dehydrogenase"/>
    <property type="match status" value="2"/>
</dbReference>
<protein>
    <submittedName>
        <fullName evidence="3">Putative fzr protein</fullName>
    </submittedName>
</protein>
<dbReference type="HOGENOM" id="CLU_014831_3_1_1"/>
<dbReference type="GO" id="GO:0010997">
    <property type="term" value="F:anaphase-promoting complex binding"/>
    <property type="evidence" value="ECO:0007669"/>
    <property type="project" value="InterPro"/>
</dbReference>
<evidence type="ECO:0000256" key="1">
    <source>
        <dbReference type="ARBA" id="ARBA00022574"/>
    </source>
</evidence>
<keyword evidence="4" id="KW-1185">Reference proteome</keyword>
<name>E9EFV5_METAQ</name>
<dbReference type="InterPro" id="IPR033010">
    <property type="entry name" value="Cdc20/Fizzy"/>
</dbReference>
<keyword evidence="1" id="KW-0853">WD repeat</keyword>
<dbReference type="AlphaFoldDB" id="E9EFV5"/>
<reference evidence="3 4" key="1">
    <citation type="journal article" date="2011" name="PLoS Genet.">
        <title>Genome sequencing and comparative transcriptomics of the model entomopathogenic fungi Metarhizium anisopliae and M. acridum.</title>
        <authorList>
            <person name="Gao Q."/>
            <person name="Jin K."/>
            <person name="Ying S.H."/>
            <person name="Zhang Y."/>
            <person name="Xiao G."/>
            <person name="Shang Y."/>
            <person name="Duan Z."/>
            <person name="Hu X."/>
            <person name="Xie X.Q."/>
            <person name="Zhou G."/>
            <person name="Peng G."/>
            <person name="Luo Z."/>
            <person name="Huang W."/>
            <person name="Wang B."/>
            <person name="Fang W."/>
            <person name="Wang S."/>
            <person name="Zhong Y."/>
            <person name="Ma L.J."/>
            <person name="St Leger R.J."/>
            <person name="Zhao G.P."/>
            <person name="Pei Y."/>
            <person name="Feng M.G."/>
            <person name="Xia Y."/>
            <person name="Wang C."/>
        </authorList>
    </citation>
    <scope>NUCLEOTIDE SEQUENCE [LARGE SCALE GENOMIC DNA]</scope>
    <source>
        <strain evidence="3 4">CQMa 102</strain>
    </source>
</reference>
<accession>E9EFV5</accession>
<dbReference type="GO" id="GO:1990757">
    <property type="term" value="F:ubiquitin ligase activator activity"/>
    <property type="evidence" value="ECO:0007669"/>
    <property type="project" value="TreeGrafter"/>
</dbReference>
<proteinExistence type="predicted"/>
<keyword evidence="2" id="KW-0677">Repeat</keyword>
<dbReference type="Proteomes" id="UP000002499">
    <property type="component" value="Unassembled WGS sequence"/>
</dbReference>
<dbReference type="PANTHER" id="PTHR19918:SF5">
    <property type="entry name" value="MEIOSIS-SPECIFIC APC_C ACTIVATOR PROTEIN AMA1"/>
    <property type="match status" value="1"/>
</dbReference>
<dbReference type="InterPro" id="IPR001680">
    <property type="entry name" value="WD40_rpt"/>
</dbReference>
<dbReference type="GO" id="GO:0005680">
    <property type="term" value="C:anaphase-promoting complex"/>
    <property type="evidence" value="ECO:0007669"/>
    <property type="project" value="TreeGrafter"/>
</dbReference>
<gene>
    <name evidence="3" type="ORF">MAC_08753</name>
</gene>
<dbReference type="eggNOG" id="KOG0305">
    <property type="taxonomic scope" value="Eukaryota"/>
</dbReference>
<evidence type="ECO:0000313" key="4">
    <source>
        <dbReference type="Proteomes" id="UP000002499"/>
    </source>
</evidence>
<dbReference type="SUPFAM" id="SSF50978">
    <property type="entry name" value="WD40 repeat-like"/>
    <property type="match status" value="1"/>
</dbReference>
<dbReference type="Pfam" id="PF00400">
    <property type="entry name" value="WD40"/>
    <property type="match status" value="1"/>
</dbReference>
<dbReference type="GO" id="GO:1905786">
    <property type="term" value="P:positive regulation of anaphase-promoting complex-dependent catabolic process"/>
    <property type="evidence" value="ECO:0007669"/>
    <property type="project" value="TreeGrafter"/>
</dbReference>
<evidence type="ECO:0000313" key="3">
    <source>
        <dbReference type="EMBL" id="EFY85188.1"/>
    </source>
</evidence>
<dbReference type="InterPro" id="IPR015943">
    <property type="entry name" value="WD40/YVTN_repeat-like_dom_sf"/>
</dbReference>
<organism evidence="4">
    <name type="scientific">Metarhizium acridum (strain CQMa 102)</name>
    <dbReference type="NCBI Taxonomy" id="655827"/>
    <lineage>
        <taxon>Eukaryota</taxon>
        <taxon>Fungi</taxon>
        <taxon>Dikarya</taxon>
        <taxon>Ascomycota</taxon>
        <taxon>Pezizomycotina</taxon>
        <taxon>Sordariomycetes</taxon>
        <taxon>Hypocreomycetidae</taxon>
        <taxon>Hypocreales</taxon>
        <taxon>Clavicipitaceae</taxon>
        <taxon>Metarhizium</taxon>
    </lineage>
</organism>
<dbReference type="InParanoid" id="E9EFV5"/>
<dbReference type="PANTHER" id="PTHR19918">
    <property type="entry name" value="CELL DIVISION CYCLE 20 CDC20 FIZZY -RELATED"/>
    <property type="match status" value="1"/>
</dbReference>
<dbReference type="EMBL" id="GL698586">
    <property type="protein sequence ID" value="EFY85188.1"/>
    <property type="molecule type" value="Genomic_DNA"/>
</dbReference>
<sequence>MYSLFSFRPCPDIGTSNRTGRVTTALSLGYVKGLNIFNQGNFQRGLPLFGHGLTSPPDLWPYSQIVSESSTEGSLVHSPTNAHAQSLKRLFAGRQQKSEPERVRNSLGIALNINFFRKILDFNLEPSSASSTIPLGDSVMGIISSLGNIVYTWSDKGGVRSVNGSQQDGTWLTSISFSSVEGNKNLFAAGRSDGTFIVMSLLETAPRFEIQQSCSVACLSWRPCSTLRFSSNPLNPNTLVTTEDLVVGDECGDLYYYLVEWPVASENTRDNWPGSISLVTRISIHSQQICGLAWSPNGALFASGANDNLCCLLKVNEILAPQHLGLHPDDPDAYSPYPNSNFDTLIQMQMTPSVSQASLGWQNGGGSFPTVDGGSPGMTITPQTNVRNLLSGCQSQVWTHQAAVKAIAFCPWLQGLVATGGGSNDKCIHFFHTVSGSSLATISVAAQVTSLIWSNTKREIAATFGYTHPEHPYRIAVFSWPDCSQIAAIPWEDDLRALHAVSYPCILKASKAPNRKPSAVNECIVVASSDKTVKFHEVWSTEGSRAVTRSGMFGGSDILEDLQGIIKEGDVIR</sequence>
<dbReference type="SMART" id="SM00320">
    <property type="entry name" value="WD40"/>
    <property type="match status" value="3"/>
</dbReference>
<evidence type="ECO:0000256" key="2">
    <source>
        <dbReference type="ARBA" id="ARBA00022737"/>
    </source>
</evidence>
<dbReference type="OrthoDB" id="10263272at2759"/>